<evidence type="ECO:0000313" key="1">
    <source>
        <dbReference type="EMBL" id="SVB69911.1"/>
    </source>
</evidence>
<dbReference type="EMBL" id="UINC01053419">
    <property type="protein sequence ID" value="SVB69911.1"/>
    <property type="molecule type" value="Genomic_DNA"/>
</dbReference>
<sequence>MSENKRFNGDYNIESTLGASTGSVNIVDTPLTLGSFTTTERDALTASNGMLIYNSTLDKVQAREAGSWVSLT</sequence>
<dbReference type="AlphaFoldDB" id="A0A382G6U5"/>
<name>A0A382G6U5_9ZZZZ</name>
<reference evidence="1" key="1">
    <citation type="submission" date="2018-05" db="EMBL/GenBank/DDBJ databases">
        <authorList>
            <person name="Lanie J.A."/>
            <person name="Ng W.-L."/>
            <person name="Kazmierczak K.M."/>
            <person name="Andrzejewski T.M."/>
            <person name="Davidsen T.M."/>
            <person name="Wayne K.J."/>
            <person name="Tettelin H."/>
            <person name="Glass J.I."/>
            <person name="Rusch D."/>
            <person name="Podicherti R."/>
            <person name="Tsui H.-C.T."/>
            <person name="Winkler M.E."/>
        </authorList>
    </citation>
    <scope>NUCLEOTIDE SEQUENCE</scope>
</reference>
<organism evidence="1">
    <name type="scientific">marine metagenome</name>
    <dbReference type="NCBI Taxonomy" id="408172"/>
    <lineage>
        <taxon>unclassified sequences</taxon>
        <taxon>metagenomes</taxon>
        <taxon>ecological metagenomes</taxon>
    </lineage>
</organism>
<proteinExistence type="predicted"/>
<protein>
    <recommendedName>
        <fullName evidence="2">Major tropism determinant N-terminal domain-containing protein</fullName>
    </recommendedName>
</protein>
<evidence type="ECO:0008006" key="2">
    <source>
        <dbReference type="Google" id="ProtNLM"/>
    </source>
</evidence>
<accession>A0A382G6U5</accession>
<gene>
    <name evidence="1" type="ORF">METZ01_LOCUS222765</name>
</gene>